<sequence>MPALYHPEYQCCCGSMHITVGALAIVLLALVSDVIFFFWGFIETTDYAIFIVLSFATTAFGIIASAIALYGLKKERAKLLVPFMISQISTIIEFVAIGIVSIVGLFSPVFWVNHFEGHFELELDPAVPEQRLLLQLTLFFLVVVCAVGVIVGLWFLQVVYKCYCYLSARRGETVAFPLV</sequence>
<organism evidence="2 3">
    <name type="scientific">Steinernema hermaphroditum</name>
    <dbReference type="NCBI Taxonomy" id="289476"/>
    <lineage>
        <taxon>Eukaryota</taxon>
        <taxon>Metazoa</taxon>
        <taxon>Ecdysozoa</taxon>
        <taxon>Nematoda</taxon>
        <taxon>Chromadorea</taxon>
        <taxon>Rhabditida</taxon>
        <taxon>Tylenchina</taxon>
        <taxon>Panagrolaimomorpha</taxon>
        <taxon>Strongyloidoidea</taxon>
        <taxon>Steinernematidae</taxon>
        <taxon>Steinernema</taxon>
    </lineage>
</organism>
<name>A0AA39MAV7_9BILA</name>
<proteinExistence type="predicted"/>
<keyword evidence="1" id="KW-1133">Transmembrane helix</keyword>
<dbReference type="AlphaFoldDB" id="A0AA39MAV7"/>
<keyword evidence="1" id="KW-0812">Transmembrane</keyword>
<evidence type="ECO:0000313" key="3">
    <source>
        <dbReference type="Proteomes" id="UP001175271"/>
    </source>
</evidence>
<keyword evidence="3" id="KW-1185">Reference proteome</keyword>
<keyword evidence="1" id="KW-0472">Membrane</keyword>
<feature type="transmembrane region" description="Helical" evidence="1">
    <location>
        <begin position="48"/>
        <end position="70"/>
    </location>
</feature>
<reference evidence="2" key="1">
    <citation type="submission" date="2023-06" db="EMBL/GenBank/DDBJ databases">
        <title>Genomic analysis of the entomopathogenic nematode Steinernema hermaphroditum.</title>
        <authorList>
            <person name="Schwarz E.M."/>
            <person name="Heppert J.K."/>
            <person name="Baniya A."/>
            <person name="Schwartz H.T."/>
            <person name="Tan C.-H."/>
            <person name="Antoshechkin I."/>
            <person name="Sternberg P.W."/>
            <person name="Goodrich-Blair H."/>
            <person name="Dillman A.R."/>
        </authorList>
    </citation>
    <scope>NUCLEOTIDE SEQUENCE</scope>
    <source>
        <strain evidence="2">PS9179</strain>
        <tissue evidence="2">Whole animal</tissue>
    </source>
</reference>
<dbReference type="PANTHER" id="PTHR34851:SF5">
    <property type="entry name" value="MARVEL DOMAIN-CONTAINING PROTEIN"/>
    <property type="match status" value="1"/>
</dbReference>
<evidence type="ECO:0000256" key="1">
    <source>
        <dbReference type="SAM" id="Phobius"/>
    </source>
</evidence>
<dbReference type="Proteomes" id="UP001175271">
    <property type="component" value="Unassembled WGS sequence"/>
</dbReference>
<accession>A0AA39MAV7</accession>
<gene>
    <name evidence="2" type="ORF">QR680_010235</name>
</gene>
<dbReference type="EMBL" id="JAUCMV010000001">
    <property type="protein sequence ID" value="KAK0427457.1"/>
    <property type="molecule type" value="Genomic_DNA"/>
</dbReference>
<evidence type="ECO:0000313" key="2">
    <source>
        <dbReference type="EMBL" id="KAK0427457.1"/>
    </source>
</evidence>
<dbReference type="PANTHER" id="PTHR34851">
    <property type="entry name" value="PROTEIN CBG05235-RELATED"/>
    <property type="match status" value="1"/>
</dbReference>
<feature type="transmembrane region" description="Helical" evidence="1">
    <location>
        <begin position="132"/>
        <end position="160"/>
    </location>
</feature>
<feature type="transmembrane region" description="Helical" evidence="1">
    <location>
        <begin position="20"/>
        <end position="42"/>
    </location>
</feature>
<protein>
    <submittedName>
        <fullName evidence="2">Uncharacterized protein</fullName>
    </submittedName>
</protein>
<comment type="caution">
    <text evidence="2">The sequence shown here is derived from an EMBL/GenBank/DDBJ whole genome shotgun (WGS) entry which is preliminary data.</text>
</comment>
<feature type="transmembrane region" description="Helical" evidence="1">
    <location>
        <begin position="91"/>
        <end position="112"/>
    </location>
</feature>